<reference evidence="9" key="1">
    <citation type="journal article" date="2016" name="Insect Biochem. Mol. Biol.">
        <title>Multifaceted biological insights from a draft genome sequence of the tobacco hornworm moth, Manduca sexta.</title>
        <authorList>
            <person name="Kanost M.R."/>
            <person name="Arrese E.L."/>
            <person name="Cao X."/>
            <person name="Chen Y.R."/>
            <person name="Chellapilla S."/>
            <person name="Goldsmith M.R."/>
            <person name="Grosse-Wilde E."/>
            <person name="Heckel D.G."/>
            <person name="Herndon N."/>
            <person name="Jiang H."/>
            <person name="Papanicolaou A."/>
            <person name="Qu J."/>
            <person name="Soulages J.L."/>
            <person name="Vogel H."/>
            <person name="Walters J."/>
            <person name="Waterhouse R.M."/>
            <person name="Ahn S.J."/>
            <person name="Almeida F.C."/>
            <person name="An C."/>
            <person name="Aqrawi P."/>
            <person name="Bretschneider A."/>
            <person name="Bryant W.B."/>
            <person name="Bucks S."/>
            <person name="Chao H."/>
            <person name="Chevignon G."/>
            <person name="Christen J.M."/>
            <person name="Clarke D.F."/>
            <person name="Dittmer N.T."/>
            <person name="Ferguson L.C.F."/>
            <person name="Garavelou S."/>
            <person name="Gordon K.H.J."/>
            <person name="Gunaratna R.T."/>
            <person name="Han Y."/>
            <person name="Hauser F."/>
            <person name="He Y."/>
            <person name="Heidel-Fischer H."/>
            <person name="Hirsh A."/>
            <person name="Hu Y."/>
            <person name="Jiang H."/>
            <person name="Kalra D."/>
            <person name="Klinner C."/>
            <person name="Konig C."/>
            <person name="Kovar C."/>
            <person name="Kroll A.R."/>
            <person name="Kuwar S.S."/>
            <person name="Lee S.L."/>
            <person name="Lehman R."/>
            <person name="Li K."/>
            <person name="Li Z."/>
            <person name="Liang H."/>
            <person name="Lovelace S."/>
            <person name="Lu Z."/>
            <person name="Mansfield J.H."/>
            <person name="McCulloch K.J."/>
            <person name="Mathew T."/>
            <person name="Morton B."/>
            <person name="Muzny D.M."/>
            <person name="Neunemann D."/>
            <person name="Ongeri F."/>
            <person name="Pauchet Y."/>
            <person name="Pu L.L."/>
            <person name="Pyrousis I."/>
            <person name="Rao X.J."/>
            <person name="Redding A."/>
            <person name="Roesel C."/>
            <person name="Sanchez-Gracia A."/>
            <person name="Schaack S."/>
            <person name="Shukla A."/>
            <person name="Tetreau G."/>
            <person name="Wang Y."/>
            <person name="Xiong G.H."/>
            <person name="Traut W."/>
            <person name="Walsh T.K."/>
            <person name="Worley K.C."/>
            <person name="Wu D."/>
            <person name="Wu W."/>
            <person name="Wu Y.Q."/>
            <person name="Zhang X."/>
            <person name="Zou Z."/>
            <person name="Zucker H."/>
            <person name="Briscoe A.D."/>
            <person name="Burmester T."/>
            <person name="Clem R.J."/>
            <person name="Feyereisen R."/>
            <person name="Grimmelikhuijzen C.J.P."/>
            <person name="Hamodrakas S.J."/>
            <person name="Hansson B.S."/>
            <person name="Huguet E."/>
            <person name="Jermiin L.S."/>
            <person name="Lan Q."/>
            <person name="Lehman H.K."/>
            <person name="Lorenzen M."/>
            <person name="Merzendorfer H."/>
            <person name="Michalopoulos I."/>
            <person name="Morton D.B."/>
            <person name="Muthukrishnan S."/>
            <person name="Oakeshott J.G."/>
            <person name="Palmer W."/>
            <person name="Park Y."/>
            <person name="Passarelli A.L."/>
            <person name="Rozas J."/>
            <person name="Schwartz L.M."/>
            <person name="Smith W."/>
            <person name="Southgate A."/>
            <person name="Vilcinskas A."/>
            <person name="Vogt R."/>
            <person name="Wang P."/>
            <person name="Werren J."/>
            <person name="Yu X.Q."/>
            <person name="Zhou J.J."/>
            <person name="Brown S.J."/>
            <person name="Scherer S.E."/>
            <person name="Richards S."/>
            <person name="Blissard G.W."/>
        </authorList>
    </citation>
    <scope>NUCLEOTIDE SEQUENCE</scope>
</reference>
<keyword evidence="4 7" id="KW-1133">Transmembrane helix</keyword>
<evidence type="ECO:0000256" key="2">
    <source>
        <dbReference type="ARBA" id="ARBA00022679"/>
    </source>
</evidence>
<evidence type="ECO:0000256" key="4">
    <source>
        <dbReference type="ARBA" id="ARBA00022989"/>
    </source>
</evidence>
<dbReference type="InterPro" id="IPR001594">
    <property type="entry name" value="Palmitoyltrfase_DHHC"/>
</dbReference>
<keyword evidence="2 7" id="KW-0808">Transferase</keyword>
<feature type="domain" description="Palmitoyltransferase DHHC" evidence="8">
    <location>
        <begin position="89"/>
        <end position="228"/>
    </location>
</feature>
<dbReference type="PROSITE" id="PS50216">
    <property type="entry name" value="DHHC"/>
    <property type="match status" value="1"/>
</dbReference>
<dbReference type="Proteomes" id="UP000791440">
    <property type="component" value="Unassembled WGS sequence"/>
</dbReference>
<dbReference type="GO" id="GO:0019706">
    <property type="term" value="F:protein-cysteine S-palmitoyltransferase activity"/>
    <property type="evidence" value="ECO:0007669"/>
    <property type="project" value="UniProtKB-EC"/>
</dbReference>
<reference evidence="9" key="2">
    <citation type="submission" date="2020-12" db="EMBL/GenBank/DDBJ databases">
        <authorList>
            <person name="Kanost M."/>
        </authorList>
    </citation>
    <scope>NUCLEOTIDE SEQUENCE</scope>
</reference>
<dbReference type="OrthoDB" id="302728at2759"/>
<comment type="caution">
    <text evidence="9">The sequence shown here is derived from an EMBL/GenBank/DDBJ whole genome shotgun (WGS) entry which is preliminary data.</text>
</comment>
<evidence type="ECO:0000256" key="5">
    <source>
        <dbReference type="ARBA" id="ARBA00023136"/>
    </source>
</evidence>
<feature type="transmembrane region" description="Helical" evidence="7">
    <location>
        <begin position="12"/>
        <end position="32"/>
    </location>
</feature>
<dbReference type="EC" id="2.3.1.225" evidence="7"/>
<dbReference type="AlphaFoldDB" id="A0A921ZLV8"/>
<organism evidence="9 10">
    <name type="scientific">Manduca sexta</name>
    <name type="common">Tobacco hawkmoth</name>
    <name type="synonym">Tobacco hornworm</name>
    <dbReference type="NCBI Taxonomy" id="7130"/>
    <lineage>
        <taxon>Eukaryota</taxon>
        <taxon>Metazoa</taxon>
        <taxon>Ecdysozoa</taxon>
        <taxon>Arthropoda</taxon>
        <taxon>Hexapoda</taxon>
        <taxon>Insecta</taxon>
        <taxon>Pterygota</taxon>
        <taxon>Neoptera</taxon>
        <taxon>Endopterygota</taxon>
        <taxon>Lepidoptera</taxon>
        <taxon>Glossata</taxon>
        <taxon>Ditrysia</taxon>
        <taxon>Bombycoidea</taxon>
        <taxon>Sphingidae</taxon>
        <taxon>Sphinginae</taxon>
        <taxon>Sphingini</taxon>
        <taxon>Manduca</taxon>
    </lineage>
</organism>
<dbReference type="GO" id="GO:0016020">
    <property type="term" value="C:membrane"/>
    <property type="evidence" value="ECO:0007669"/>
    <property type="project" value="UniProtKB-SubCell"/>
</dbReference>
<evidence type="ECO:0000256" key="7">
    <source>
        <dbReference type="RuleBase" id="RU079119"/>
    </source>
</evidence>
<keyword evidence="5 7" id="KW-0472">Membrane</keyword>
<feature type="transmembrane region" description="Helical" evidence="7">
    <location>
        <begin position="192"/>
        <end position="213"/>
    </location>
</feature>
<name>A0A921ZLV8_MANSE</name>
<keyword evidence="3 7" id="KW-0812">Transmembrane</keyword>
<dbReference type="Pfam" id="PF01529">
    <property type="entry name" value="DHHC"/>
    <property type="match status" value="1"/>
</dbReference>
<comment type="domain">
    <text evidence="7">The DHHC domain is required for palmitoyltransferase activity.</text>
</comment>
<evidence type="ECO:0000256" key="3">
    <source>
        <dbReference type="ARBA" id="ARBA00022692"/>
    </source>
</evidence>
<evidence type="ECO:0000256" key="6">
    <source>
        <dbReference type="ARBA" id="ARBA00023315"/>
    </source>
</evidence>
<evidence type="ECO:0000256" key="1">
    <source>
        <dbReference type="ARBA" id="ARBA00004141"/>
    </source>
</evidence>
<protein>
    <recommendedName>
        <fullName evidence="7">Palmitoyltransferase</fullName>
        <ecNumber evidence="7">2.3.1.225</ecNumber>
    </recommendedName>
</protein>
<evidence type="ECO:0000313" key="10">
    <source>
        <dbReference type="Proteomes" id="UP000791440"/>
    </source>
</evidence>
<dbReference type="InterPro" id="IPR039859">
    <property type="entry name" value="PFA4/ZDH16/20/ERF2-like"/>
</dbReference>
<dbReference type="PANTHER" id="PTHR12246">
    <property type="entry name" value="PALMITOYLTRANSFERASE ZDHHC16"/>
    <property type="match status" value="1"/>
</dbReference>
<dbReference type="EMBL" id="JH668631">
    <property type="protein sequence ID" value="KAG6459668.1"/>
    <property type="molecule type" value="Genomic_DNA"/>
</dbReference>
<accession>A0A921ZLV8</accession>
<keyword evidence="6 7" id="KW-0012">Acyltransferase</keyword>
<comment type="subcellular location">
    <subcellularLocation>
        <location evidence="1">Membrane</location>
        <topology evidence="1">Multi-pass membrane protein</topology>
    </subcellularLocation>
</comment>
<comment type="similarity">
    <text evidence="7">Belongs to the DHHC palmitoyltransferase family.</text>
</comment>
<feature type="transmembrane region" description="Helical" evidence="7">
    <location>
        <begin position="137"/>
        <end position="157"/>
    </location>
</feature>
<feature type="transmembrane region" description="Helical" evidence="7">
    <location>
        <begin position="52"/>
        <end position="72"/>
    </location>
</feature>
<proteinExistence type="inferred from homology"/>
<evidence type="ECO:0000259" key="8">
    <source>
        <dbReference type="Pfam" id="PF01529"/>
    </source>
</evidence>
<sequence>MSHSKKTRLYRLFEKFQCYILVFIITPGFYVFEMSVVRPTIVDTYEIGTTKHVFHIILSTFILHNVVGNMLMSIMFDSWSDKSNNDDDDDEKQCENCDVNRPKNVWHCKTCGVCVLKRDHHCFFFAKCIDFRNKRYYILYLIYVTISLIYSTYYNYYYVSSKFEGDMIIAAFRIINPMLRFIIPEPMGFKDLYLLFLFINIGLAVWSGWLVVFHMKNAVRGVTAREYRSTELFKTSQWRKNLLKVFGTKWYLAIICPLVDSPLLENEKDD</sequence>
<evidence type="ECO:0000313" key="9">
    <source>
        <dbReference type="EMBL" id="KAG6459668.1"/>
    </source>
</evidence>
<keyword evidence="10" id="KW-1185">Reference proteome</keyword>
<gene>
    <name evidence="9" type="ORF">O3G_MSEX011515</name>
</gene>
<comment type="catalytic activity">
    <reaction evidence="7">
        <text>L-cysteinyl-[protein] + hexadecanoyl-CoA = S-hexadecanoyl-L-cysteinyl-[protein] + CoA</text>
        <dbReference type="Rhea" id="RHEA:36683"/>
        <dbReference type="Rhea" id="RHEA-COMP:10131"/>
        <dbReference type="Rhea" id="RHEA-COMP:11032"/>
        <dbReference type="ChEBI" id="CHEBI:29950"/>
        <dbReference type="ChEBI" id="CHEBI:57287"/>
        <dbReference type="ChEBI" id="CHEBI:57379"/>
        <dbReference type="ChEBI" id="CHEBI:74151"/>
        <dbReference type="EC" id="2.3.1.225"/>
    </reaction>
</comment>